<reference evidence="1" key="2">
    <citation type="journal article" date="2022" name="New Phytol.">
        <title>Evolutionary transition to the ectomycorrhizal habit in the genomes of a hyperdiverse lineage of mushroom-forming fungi.</title>
        <authorList>
            <person name="Looney B."/>
            <person name="Miyauchi S."/>
            <person name="Morin E."/>
            <person name="Drula E."/>
            <person name="Courty P.E."/>
            <person name="Kohler A."/>
            <person name="Kuo A."/>
            <person name="LaButti K."/>
            <person name="Pangilinan J."/>
            <person name="Lipzen A."/>
            <person name="Riley R."/>
            <person name="Andreopoulos W."/>
            <person name="He G."/>
            <person name="Johnson J."/>
            <person name="Nolan M."/>
            <person name="Tritt A."/>
            <person name="Barry K.W."/>
            <person name="Grigoriev I.V."/>
            <person name="Nagy L.G."/>
            <person name="Hibbett D."/>
            <person name="Henrissat B."/>
            <person name="Matheny P.B."/>
            <person name="Labbe J."/>
            <person name="Martin F.M."/>
        </authorList>
    </citation>
    <scope>NUCLEOTIDE SEQUENCE</scope>
    <source>
        <strain evidence="1">HHB10654</strain>
    </source>
</reference>
<evidence type="ECO:0000313" key="2">
    <source>
        <dbReference type="Proteomes" id="UP000814140"/>
    </source>
</evidence>
<keyword evidence="2" id="KW-1185">Reference proteome</keyword>
<dbReference type="Proteomes" id="UP000814140">
    <property type="component" value="Unassembled WGS sequence"/>
</dbReference>
<accession>A0ACB8TC05</accession>
<name>A0ACB8TC05_9AGAM</name>
<organism evidence="1 2">
    <name type="scientific">Artomyces pyxidatus</name>
    <dbReference type="NCBI Taxonomy" id="48021"/>
    <lineage>
        <taxon>Eukaryota</taxon>
        <taxon>Fungi</taxon>
        <taxon>Dikarya</taxon>
        <taxon>Basidiomycota</taxon>
        <taxon>Agaricomycotina</taxon>
        <taxon>Agaricomycetes</taxon>
        <taxon>Russulales</taxon>
        <taxon>Auriscalpiaceae</taxon>
        <taxon>Artomyces</taxon>
    </lineage>
</organism>
<reference evidence="1" key="1">
    <citation type="submission" date="2021-03" db="EMBL/GenBank/DDBJ databases">
        <authorList>
            <consortium name="DOE Joint Genome Institute"/>
            <person name="Ahrendt S."/>
            <person name="Looney B.P."/>
            <person name="Miyauchi S."/>
            <person name="Morin E."/>
            <person name="Drula E."/>
            <person name="Courty P.E."/>
            <person name="Chicoki N."/>
            <person name="Fauchery L."/>
            <person name="Kohler A."/>
            <person name="Kuo A."/>
            <person name="Labutti K."/>
            <person name="Pangilinan J."/>
            <person name="Lipzen A."/>
            <person name="Riley R."/>
            <person name="Andreopoulos W."/>
            <person name="He G."/>
            <person name="Johnson J."/>
            <person name="Barry K.W."/>
            <person name="Grigoriev I.V."/>
            <person name="Nagy L."/>
            <person name="Hibbett D."/>
            <person name="Henrissat B."/>
            <person name="Matheny P.B."/>
            <person name="Labbe J."/>
            <person name="Martin F."/>
        </authorList>
    </citation>
    <scope>NUCLEOTIDE SEQUENCE</scope>
    <source>
        <strain evidence="1">HHB10654</strain>
    </source>
</reference>
<comment type="caution">
    <text evidence="1">The sequence shown here is derived from an EMBL/GenBank/DDBJ whole genome shotgun (WGS) entry which is preliminary data.</text>
</comment>
<dbReference type="EMBL" id="MU277194">
    <property type="protein sequence ID" value="KAI0065678.1"/>
    <property type="molecule type" value="Genomic_DNA"/>
</dbReference>
<sequence length="466" mass="51660">MNVEKPRSSPSATSSGQSDHGQTSSSTHVEARPTSTSAGVPWFTERFWSRDPSTAAARKTYNMIMIVFTALIILCVLSVLPIYWGALWQTSTHIHNVKGWVVDFDNGEVGTTISNGIVSTSGPPTTMSWELVPSTRFPNGMADVEHEILEENVWAIVAISAGATTILQAAITSANTSYAPNSTIAVVAAEARSENAFRNVVRPVVTMILDQVTASYNTHFVQQLAQSGQNLTALASTAPTLVTQPVSYTINNIRPFDVPVASAVDFVGLIYLLILAFNVTMVNYSARIEATNLELRLRFRSLLAMRILIPIFLYFFISLFYALLSLAFQVPFNRTFGHAGFVIYWMMSWFAMAALGLAVEAVITILTTKFVTFFLLLWVVANAAVCFLPPELLPGVYRYAYASPFYNVQQAVRTIVFNTKNQLGLNFGVQLAWIGVSLITITVLQYFKRYQAIREHERMQDIEKRA</sequence>
<proteinExistence type="predicted"/>
<protein>
    <submittedName>
        <fullName evidence="1">Uncharacterized protein</fullName>
    </submittedName>
</protein>
<evidence type="ECO:0000313" key="1">
    <source>
        <dbReference type="EMBL" id="KAI0065678.1"/>
    </source>
</evidence>
<gene>
    <name evidence="1" type="ORF">BV25DRAFT_1821336</name>
</gene>